<feature type="transmembrane region" description="Helical" evidence="1">
    <location>
        <begin position="27"/>
        <end position="45"/>
    </location>
</feature>
<proteinExistence type="predicted"/>
<accession>K2PN73</accession>
<comment type="caution">
    <text evidence="2">The sequence shown here is derived from an EMBL/GenBank/DDBJ whole genome shotgun (WGS) entry which is preliminary data.</text>
</comment>
<evidence type="ECO:0000313" key="3">
    <source>
        <dbReference type="Proteomes" id="UP000006787"/>
    </source>
</evidence>
<dbReference type="PATRIC" id="fig|1231377.3.peg.1011"/>
<sequence>MNLKITGILLILLGGTGLLFLKQNSLLWYGSVVVAFIGSGVYSRADKKQKNRKNNGN</sequence>
<keyword evidence="1" id="KW-1133">Transmembrane helix</keyword>
<name>K2PN73_9LACT</name>
<keyword evidence="1" id="KW-0812">Transmembrane</keyword>
<keyword evidence="1" id="KW-0472">Membrane</keyword>
<dbReference type="Proteomes" id="UP000006787">
    <property type="component" value="Unassembled WGS sequence"/>
</dbReference>
<evidence type="ECO:0000313" key="2">
    <source>
        <dbReference type="EMBL" id="EKF51684.1"/>
    </source>
</evidence>
<dbReference type="EMBL" id="AMQS01000012">
    <property type="protein sequence ID" value="EKF51684.1"/>
    <property type="molecule type" value="Genomic_DNA"/>
</dbReference>
<dbReference type="RefSeq" id="WP_003135451.1">
    <property type="nucleotide sequence ID" value="NZ_AMQS01000012.1"/>
</dbReference>
<protein>
    <submittedName>
        <fullName evidence="2">Uncharacterized protein</fullName>
    </submittedName>
</protein>
<organism evidence="2 3">
    <name type="scientific">Lactococcus garvieae DCC43</name>
    <dbReference type="NCBI Taxonomy" id="1231377"/>
    <lineage>
        <taxon>Bacteria</taxon>
        <taxon>Bacillati</taxon>
        <taxon>Bacillota</taxon>
        <taxon>Bacilli</taxon>
        <taxon>Lactobacillales</taxon>
        <taxon>Streptococcaceae</taxon>
        <taxon>Lactococcus</taxon>
    </lineage>
</organism>
<dbReference type="AlphaFoldDB" id="K2PN73"/>
<reference evidence="2 3" key="1">
    <citation type="journal article" date="2012" name="J. Bacteriol.">
        <title>Genome Sequence of the Bacteriocin-Producing Strain Lactococcus garvieae DCC43.</title>
        <authorList>
            <person name="Gabrielsen C."/>
            <person name="Brede D.A."/>
            <person name="Hernandez P.E."/>
            <person name="Nes I.F."/>
            <person name="Diep D.B."/>
        </authorList>
    </citation>
    <scope>NUCLEOTIDE SEQUENCE [LARGE SCALE GENOMIC DNA]</scope>
    <source>
        <strain evidence="2 3">DCC43</strain>
    </source>
</reference>
<gene>
    <name evidence="2" type="ORF">C426_1011</name>
</gene>
<evidence type="ECO:0000256" key="1">
    <source>
        <dbReference type="SAM" id="Phobius"/>
    </source>
</evidence>